<evidence type="ECO:0000313" key="1">
    <source>
        <dbReference type="EMBL" id="KAG7397779.1"/>
    </source>
</evidence>
<gene>
    <name evidence="1" type="ORF">PHYBOEH_000233</name>
</gene>
<organism evidence="1 2">
    <name type="scientific">Phytophthora boehmeriae</name>
    <dbReference type="NCBI Taxonomy" id="109152"/>
    <lineage>
        <taxon>Eukaryota</taxon>
        <taxon>Sar</taxon>
        <taxon>Stramenopiles</taxon>
        <taxon>Oomycota</taxon>
        <taxon>Peronosporomycetes</taxon>
        <taxon>Peronosporales</taxon>
        <taxon>Peronosporaceae</taxon>
        <taxon>Phytophthora</taxon>
    </lineage>
</organism>
<evidence type="ECO:0000313" key="2">
    <source>
        <dbReference type="Proteomes" id="UP000693981"/>
    </source>
</evidence>
<sequence length="115" mass="12258">MEILLLDTTEKEGEDNTLYHYAQHASTSSNGVGRFSPSSAATGPDNTLWLDLRGVLAAAVGATTSLCGEPLRTAVFSRSDTDRSTGIAGFVNIYEVLYVLVFSNTDVPVSIIEVT</sequence>
<reference evidence="1" key="1">
    <citation type="submission" date="2021-02" db="EMBL/GenBank/DDBJ databases">
        <authorList>
            <person name="Palmer J.M."/>
        </authorList>
    </citation>
    <scope>NUCLEOTIDE SEQUENCE</scope>
    <source>
        <strain evidence="1">SCRP23</strain>
    </source>
</reference>
<dbReference type="EMBL" id="JAGDFL010000101">
    <property type="protein sequence ID" value="KAG7397779.1"/>
    <property type="molecule type" value="Genomic_DNA"/>
</dbReference>
<keyword evidence="2" id="KW-1185">Reference proteome</keyword>
<protein>
    <submittedName>
        <fullName evidence="1">Uncharacterized protein</fullName>
    </submittedName>
</protein>
<dbReference type="Proteomes" id="UP000693981">
    <property type="component" value="Unassembled WGS sequence"/>
</dbReference>
<name>A0A8T1X1E3_9STRA</name>
<dbReference type="OrthoDB" id="163176at2759"/>
<proteinExistence type="predicted"/>
<accession>A0A8T1X1E3</accession>
<dbReference type="AlphaFoldDB" id="A0A8T1X1E3"/>
<comment type="caution">
    <text evidence="1">The sequence shown here is derived from an EMBL/GenBank/DDBJ whole genome shotgun (WGS) entry which is preliminary data.</text>
</comment>